<sequence length="107" mass="10800">MRENSAGQWLVVVPSVVALGAGLWNVGALVSMFTSSGSFAWWLVSGFVALVALVMTLVALIVGRAQRAFVVGLAAAGLFVAGGALLLDLFVGVFSSWLAAGLGSSGS</sequence>
<proteinExistence type="predicted"/>
<feature type="transmembrane region" description="Helical" evidence="1">
    <location>
        <begin position="39"/>
        <end position="62"/>
    </location>
</feature>
<dbReference type="AlphaFoldDB" id="A0A9Q2ZP04"/>
<name>A0A9Q2ZP04_9MICO</name>
<reference evidence="2" key="1">
    <citation type="submission" date="2021-05" db="EMBL/GenBank/DDBJ databases">
        <title>Whole genome sequence of Curtobacterium flaccumfaciens pv. flaccumfaciens strain CFBP 3417.</title>
        <authorList>
            <person name="Osdaghi E."/>
            <person name="Taghouti G."/>
            <person name="Portier P."/>
            <person name="Fazliarab A."/>
            <person name="Taghavi S.M."/>
            <person name="Briand M."/>
            <person name="Le-Saux M."/>
            <person name="Jacques M.-A."/>
        </authorList>
    </citation>
    <scope>NUCLEOTIDE SEQUENCE</scope>
    <source>
        <strain evidence="2">CFBP 3417</strain>
    </source>
</reference>
<feature type="transmembrane region" description="Helical" evidence="1">
    <location>
        <begin position="69"/>
        <end position="98"/>
    </location>
</feature>
<keyword evidence="1" id="KW-0472">Membrane</keyword>
<accession>A0A9Q2ZP04</accession>
<organism evidence="2 3">
    <name type="scientific">Curtobacterium flaccumfaciens pv. flaccumfaciens</name>
    <dbReference type="NCBI Taxonomy" id="138532"/>
    <lineage>
        <taxon>Bacteria</taxon>
        <taxon>Bacillati</taxon>
        <taxon>Actinomycetota</taxon>
        <taxon>Actinomycetes</taxon>
        <taxon>Micrococcales</taxon>
        <taxon>Microbacteriaceae</taxon>
        <taxon>Curtobacterium</taxon>
    </lineage>
</organism>
<dbReference type="Proteomes" id="UP000709437">
    <property type="component" value="Unassembled WGS sequence"/>
</dbReference>
<dbReference type="EMBL" id="JAHEWX010000007">
    <property type="protein sequence ID" value="MBT1541568.1"/>
    <property type="molecule type" value="Genomic_DNA"/>
</dbReference>
<feature type="transmembrane region" description="Helical" evidence="1">
    <location>
        <begin position="9"/>
        <end position="33"/>
    </location>
</feature>
<gene>
    <name evidence="2" type="ORF">KK103_07345</name>
</gene>
<keyword evidence="1" id="KW-1133">Transmembrane helix</keyword>
<keyword evidence="1" id="KW-0812">Transmembrane</keyword>
<evidence type="ECO:0000313" key="2">
    <source>
        <dbReference type="EMBL" id="MBT1541568.1"/>
    </source>
</evidence>
<evidence type="ECO:0000313" key="3">
    <source>
        <dbReference type="Proteomes" id="UP000709437"/>
    </source>
</evidence>
<comment type="caution">
    <text evidence="2">The sequence shown here is derived from an EMBL/GenBank/DDBJ whole genome shotgun (WGS) entry which is preliminary data.</text>
</comment>
<protein>
    <submittedName>
        <fullName evidence="2">Uncharacterized protein</fullName>
    </submittedName>
</protein>
<evidence type="ECO:0000256" key="1">
    <source>
        <dbReference type="SAM" id="Phobius"/>
    </source>
</evidence>
<dbReference type="RefSeq" id="WP_214562692.1">
    <property type="nucleotide sequence ID" value="NZ_JAHEWX010000007.1"/>
</dbReference>